<gene>
    <name evidence="4" type="ORF">MANAM107_14110</name>
</gene>
<proteinExistence type="predicted"/>
<feature type="compositionally biased region" description="Low complexity" evidence="1">
    <location>
        <begin position="302"/>
        <end position="315"/>
    </location>
</feature>
<keyword evidence="2" id="KW-0812">Transmembrane</keyword>
<keyword evidence="2" id="KW-0472">Membrane</keyword>
<feature type="transmembrane region" description="Helical" evidence="2">
    <location>
        <begin position="252"/>
        <end position="273"/>
    </location>
</feature>
<sequence length="439" mass="44111">MSQANDELVARAQDPNAPLETLHQLAQNYPSLRPHIAANPRTYPALLKWLGTLGDPDVDAALASRGASPTMSAASAVSAASAASATSAAAARTAGSAATAGTAGLQSQGHVMGQSFGGPVDNRPGTAAEQVAAGGSAPINSPASPYSTGLSSASSPDHRSTQAMPAPSSYQPRPVSPLAQSPYQADMPASEQQTASQTVYRRPVQAAAGATQAASPISPGPAAAAGGSEATVFGVGTDIGTEERSGGAPSGLFLWILSAMVLALLVFAMTWYLTSNNNDPTASPQAPRTTAPAAPDAEDKTSAPTASPTPSATPSQQIKAPAPEDAVELSSFTSPSGNITCVLGETSVSCTINSYNFVGKDPSCTDSSKPFTASVGAEGQATGSCAEAFRTTGASLNYGASAKNKTFACTSAETGIECWNQFTGQGFSLSRDTSDTTAR</sequence>
<keyword evidence="2" id="KW-1133">Transmembrane helix</keyword>
<dbReference type="InterPro" id="IPR057893">
    <property type="entry name" value="LRV_2"/>
</dbReference>
<evidence type="ECO:0000259" key="3">
    <source>
        <dbReference type="Pfam" id="PF25591"/>
    </source>
</evidence>
<evidence type="ECO:0000256" key="1">
    <source>
        <dbReference type="SAM" id="MobiDB-lite"/>
    </source>
</evidence>
<dbReference type="EMBL" id="AP025017">
    <property type="protein sequence ID" value="BDA64577.1"/>
    <property type="molecule type" value="Genomic_DNA"/>
</dbReference>
<protein>
    <recommendedName>
        <fullName evidence="3">Leucine rich repeat variant domain-containing protein</fullName>
    </recommendedName>
</protein>
<evidence type="ECO:0000256" key="2">
    <source>
        <dbReference type="SAM" id="Phobius"/>
    </source>
</evidence>
<feature type="compositionally biased region" description="Polar residues" evidence="1">
    <location>
        <begin position="138"/>
        <end position="155"/>
    </location>
</feature>
<reference evidence="4 5" key="1">
    <citation type="submission" date="2021-08" db="EMBL/GenBank/DDBJ databases">
        <title>Whole genome sequence of novel Actinomyces species strain MAS-1.</title>
        <authorList>
            <person name="Saito M."/>
            <person name="Kuwahara N."/>
            <person name="Takizawa T."/>
            <person name="Gotouda H."/>
            <person name="Ochiai T."/>
        </authorList>
    </citation>
    <scope>NUCLEOTIDE SEQUENCE [LARGE SCALE GENOMIC DNA]</scope>
    <source>
        <strain evidence="4 5">MAS-1</strain>
    </source>
</reference>
<dbReference type="RefSeq" id="WP_223906682.1">
    <property type="nucleotide sequence ID" value="NZ_AP025017.1"/>
</dbReference>
<evidence type="ECO:0000313" key="5">
    <source>
        <dbReference type="Proteomes" id="UP000824496"/>
    </source>
</evidence>
<feature type="compositionally biased region" description="Low complexity" evidence="1">
    <location>
        <begin position="280"/>
        <end position="295"/>
    </location>
</feature>
<accession>A0ABM7UJY2</accession>
<feature type="region of interest" description="Disordered" evidence="1">
    <location>
        <begin position="109"/>
        <end position="200"/>
    </location>
</feature>
<dbReference type="Proteomes" id="UP000824496">
    <property type="component" value="Chromosome"/>
</dbReference>
<feature type="domain" description="Leucine rich repeat variant" evidence="3">
    <location>
        <begin position="8"/>
        <end position="66"/>
    </location>
</feature>
<evidence type="ECO:0000313" key="4">
    <source>
        <dbReference type="EMBL" id="BDA64577.1"/>
    </source>
</evidence>
<feature type="compositionally biased region" description="Polar residues" evidence="1">
    <location>
        <begin position="190"/>
        <end position="199"/>
    </location>
</feature>
<dbReference type="Pfam" id="PF25591">
    <property type="entry name" value="LRV_2"/>
    <property type="match status" value="1"/>
</dbReference>
<name>A0ABM7UJY2_9ACTO</name>
<feature type="region of interest" description="Disordered" evidence="1">
    <location>
        <begin position="277"/>
        <end position="331"/>
    </location>
</feature>
<organism evidence="4 5">
    <name type="scientific">Actinomyces capricornis</name>
    <dbReference type="NCBI Taxonomy" id="2755559"/>
    <lineage>
        <taxon>Bacteria</taxon>
        <taxon>Bacillati</taxon>
        <taxon>Actinomycetota</taxon>
        <taxon>Actinomycetes</taxon>
        <taxon>Actinomycetales</taxon>
        <taxon>Actinomycetaceae</taxon>
        <taxon>Actinomyces</taxon>
    </lineage>
</organism>
<keyword evidence="5" id="KW-1185">Reference proteome</keyword>